<evidence type="ECO:0000313" key="2">
    <source>
        <dbReference type="Proteomes" id="UP000547614"/>
    </source>
</evidence>
<proteinExistence type="predicted"/>
<dbReference type="EMBL" id="JACHXP010000026">
    <property type="protein sequence ID" value="MBB3192321.1"/>
    <property type="molecule type" value="Genomic_DNA"/>
</dbReference>
<gene>
    <name evidence="1" type="ORF">FHR94_003609</name>
</gene>
<name>A0A839VB05_9GAMM</name>
<accession>A0A839VB05</accession>
<reference evidence="1 2" key="1">
    <citation type="submission" date="2020-08" db="EMBL/GenBank/DDBJ databases">
        <title>Genomic Encyclopedia of Type Strains, Phase III (KMG-III): the genomes of soil and plant-associated and newly described type strains.</title>
        <authorList>
            <person name="Whitman W."/>
        </authorList>
    </citation>
    <scope>NUCLEOTIDE SEQUENCE [LARGE SCALE GENOMIC DNA]</scope>
    <source>
        <strain evidence="1 2">CECT 7282</strain>
    </source>
</reference>
<dbReference type="AlphaFoldDB" id="A0A839VB05"/>
<evidence type="ECO:0000313" key="1">
    <source>
        <dbReference type="EMBL" id="MBB3192321.1"/>
    </source>
</evidence>
<keyword evidence="2" id="KW-1185">Reference proteome</keyword>
<sequence>MPMTILYPHHRHLTPRLRVFIDSLVALFAM</sequence>
<comment type="caution">
    <text evidence="1">The sequence shown here is derived from an EMBL/GenBank/DDBJ whole genome shotgun (WGS) entry which is preliminary data.</text>
</comment>
<protein>
    <submittedName>
        <fullName evidence="1">Uncharacterized protein</fullName>
    </submittedName>
</protein>
<organism evidence="1 2">
    <name type="scientific">Halomonas cerina</name>
    <dbReference type="NCBI Taxonomy" id="447424"/>
    <lineage>
        <taxon>Bacteria</taxon>
        <taxon>Pseudomonadati</taxon>
        <taxon>Pseudomonadota</taxon>
        <taxon>Gammaproteobacteria</taxon>
        <taxon>Oceanospirillales</taxon>
        <taxon>Halomonadaceae</taxon>
        <taxon>Halomonas</taxon>
    </lineage>
</organism>
<dbReference type="Proteomes" id="UP000547614">
    <property type="component" value="Unassembled WGS sequence"/>
</dbReference>